<dbReference type="RefSeq" id="WP_143406553.1">
    <property type="nucleotide sequence ID" value="NZ_JAAXPS010000004.1"/>
</dbReference>
<dbReference type="AlphaFoldDB" id="A0A1G7SQN7"/>
<feature type="transmembrane region" description="Helical" evidence="1">
    <location>
        <begin position="46"/>
        <end position="65"/>
    </location>
</feature>
<evidence type="ECO:0008006" key="4">
    <source>
        <dbReference type="Google" id="ProtNLM"/>
    </source>
</evidence>
<keyword evidence="1" id="KW-0472">Membrane</keyword>
<protein>
    <recommendedName>
        <fullName evidence="4">DUF3784 domain-containing protein</fullName>
    </recommendedName>
</protein>
<gene>
    <name evidence="2" type="ORF">SAMN05421791_104121</name>
</gene>
<sequence length="103" mass="11790">MVFLLIIIGLLLIIIGIQLRRGKWYGIVAGNNFKDKPIEIQKKGALGASSITLLVGSFLIIIYILDFYGIQTRFLTLPVFVIVIPYSFFSIYKYLKHFIKYGE</sequence>
<dbReference type="EMBL" id="FNCK01000004">
    <property type="protein sequence ID" value="SDG25416.1"/>
    <property type="molecule type" value="Genomic_DNA"/>
</dbReference>
<keyword evidence="3" id="KW-1185">Reference proteome</keyword>
<name>A0A1G7SQN7_9LACT</name>
<dbReference type="OrthoDB" id="2339602at2"/>
<evidence type="ECO:0000256" key="1">
    <source>
        <dbReference type="SAM" id="Phobius"/>
    </source>
</evidence>
<dbReference type="Proteomes" id="UP000199708">
    <property type="component" value="Unassembled WGS sequence"/>
</dbReference>
<organism evidence="2 3">
    <name type="scientific">Facklamia miroungae</name>
    <dbReference type="NCBI Taxonomy" id="120956"/>
    <lineage>
        <taxon>Bacteria</taxon>
        <taxon>Bacillati</taxon>
        <taxon>Bacillota</taxon>
        <taxon>Bacilli</taxon>
        <taxon>Lactobacillales</taxon>
        <taxon>Aerococcaceae</taxon>
        <taxon>Facklamia</taxon>
    </lineage>
</organism>
<evidence type="ECO:0000313" key="3">
    <source>
        <dbReference type="Proteomes" id="UP000199708"/>
    </source>
</evidence>
<keyword evidence="1" id="KW-1133">Transmembrane helix</keyword>
<reference evidence="2 3" key="1">
    <citation type="submission" date="2016-10" db="EMBL/GenBank/DDBJ databases">
        <authorList>
            <person name="de Groot N.N."/>
        </authorList>
    </citation>
    <scope>NUCLEOTIDE SEQUENCE [LARGE SCALE GENOMIC DNA]</scope>
    <source>
        <strain evidence="2 3">ATCC BAA-466</strain>
    </source>
</reference>
<feature type="transmembrane region" description="Helical" evidence="1">
    <location>
        <begin position="77"/>
        <end position="95"/>
    </location>
</feature>
<proteinExistence type="predicted"/>
<accession>A0A1G7SQN7</accession>
<keyword evidence="1" id="KW-0812">Transmembrane</keyword>
<evidence type="ECO:0000313" key="2">
    <source>
        <dbReference type="EMBL" id="SDG25416.1"/>
    </source>
</evidence>